<evidence type="ECO:0000256" key="1">
    <source>
        <dbReference type="SAM" id="MobiDB-lite"/>
    </source>
</evidence>
<evidence type="ECO:0000313" key="3">
    <source>
        <dbReference type="EMBL" id="MBW79240.1"/>
    </source>
</evidence>
<dbReference type="EMBL" id="GGFL01015062">
    <property type="protein sequence ID" value="MBW79240.1"/>
    <property type="molecule type" value="Transcribed_RNA"/>
</dbReference>
<reference evidence="3" key="1">
    <citation type="submission" date="2018-01" db="EMBL/GenBank/DDBJ databases">
        <title>An insight into the sialome of Amazonian anophelines.</title>
        <authorList>
            <person name="Ribeiro J.M."/>
            <person name="Scarpassa V."/>
            <person name="Calvo E."/>
        </authorList>
    </citation>
    <scope>NUCLEOTIDE SEQUENCE</scope>
</reference>
<feature type="compositionally biased region" description="Low complexity" evidence="1">
    <location>
        <begin position="40"/>
        <end position="76"/>
    </location>
</feature>
<feature type="chain" id="PRO_5014973477" evidence="2">
    <location>
        <begin position="19"/>
        <end position="107"/>
    </location>
</feature>
<keyword evidence="2" id="KW-0732">Signal</keyword>
<accession>A0A2M4DNU3</accession>
<feature type="signal peptide" evidence="2">
    <location>
        <begin position="1"/>
        <end position="18"/>
    </location>
</feature>
<feature type="region of interest" description="Disordered" evidence="1">
    <location>
        <begin position="29"/>
        <end position="78"/>
    </location>
</feature>
<sequence>MLLLAVFALTALLPSGACHPRSAHDEALYTDAFEGPTNRSSASSSSSSSYSRPTAALQSNRAAQRQQQQQHQMQSQTEGAVVGKVITLDYPQSCAKSARETKGRAVG</sequence>
<dbReference type="AlphaFoldDB" id="A0A2M4DNU3"/>
<proteinExistence type="predicted"/>
<protein>
    <submittedName>
        <fullName evidence="3">Putative secreted protein</fullName>
    </submittedName>
</protein>
<organism evidence="3">
    <name type="scientific">Anopheles darlingi</name>
    <name type="common">Mosquito</name>
    <dbReference type="NCBI Taxonomy" id="43151"/>
    <lineage>
        <taxon>Eukaryota</taxon>
        <taxon>Metazoa</taxon>
        <taxon>Ecdysozoa</taxon>
        <taxon>Arthropoda</taxon>
        <taxon>Hexapoda</taxon>
        <taxon>Insecta</taxon>
        <taxon>Pterygota</taxon>
        <taxon>Neoptera</taxon>
        <taxon>Endopterygota</taxon>
        <taxon>Diptera</taxon>
        <taxon>Nematocera</taxon>
        <taxon>Culicoidea</taxon>
        <taxon>Culicidae</taxon>
        <taxon>Anophelinae</taxon>
        <taxon>Anopheles</taxon>
    </lineage>
</organism>
<name>A0A2M4DNU3_ANODA</name>
<evidence type="ECO:0000256" key="2">
    <source>
        <dbReference type="SAM" id="SignalP"/>
    </source>
</evidence>